<dbReference type="InterPro" id="IPR050680">
    <property type="entry name" value="YpeA/RimI_acetyltransf"/>
</dbReference>
<evidence type="ECO:0000256" key="2">
    <source>
        <dbReference type="ARBA" id="ARBA00023315"/>
    </source>
</evidence>
<evidence type="ECO:0000256" key="1">
    <source>
        <dbReference type="ARBA" id="ARBA00022679"/>
    </source>
</evidence>
<protein>
    <submittedName>
        <fullName evidence="4">N-acetyltransferase</fullName>
    </submittedName>
</protein>
<evidence type="ECO:0000313" key="7">
    <source>
        <dbReference type="Proteomes" id="UP001208692"/>
    </source>
</evidence>
<sequence length="188" mass="21461">MIRPATRYDAQQVAPLMFQAMEDIVYKIIGKTSANEGIRFLKILFEQEHNQYSFQNAFVYELHNEIVGSVVFYNGADLHRLRQPVLTFAQKQYNHTIILEDETQAGEYYLDTLSVSPNVQGKGIGSQLIAYLIEHIASKTPKCIGLLVDEKNPKAERLYTSLGFKFQSIKKLAGGTYKHLTYNYKSVD</sequence>
<keyword evidence="2" id="KW-0012">Acyltransferase</keyword>
<dbReference type="PANTHER" id="PTHR43420:SF47">
    <property type="entry name" value="N-ACETYLTRANSFERASE DOMAIN-CONTAINING PROTEIN"/>
    <property type="match status" value="1"/>
</dbReference>
<dbReference type="Proteomes" id="UP001207736">
    <property type="component" value="Unassembled WGS sequence"/>
</dbReference>
<dbReference type="EMBL" id="BQKB01000009">
    <property type="protein sequence ID" value="GJM52166.1"/>
    <property type="molecule type" value="Genomic_DNA"/>
</dbReference>
<evidence type="ECO:0000259" key="3">
    <source>
        <dbReference type="PROSITE" id="PS51186"/>
    </source>
</evidence>
<dbReference type="PROSITE" id="PS51186">
    <property type="entry name" value="GNAT"/>
    <property type="match status" value="1"/>
</dbReference>
<accession>A0AAV5AUK5</accession>
<evidence type="ECO:0000313" key="5">
    <source>
        <dbReference type="EMBL" id="GJM52166.1"/>
    </source>
</evidence>
<reference evidence="4 7" key="1">
    <citation type="submission" date="2021-11" db="EMBL/GenBank/DDBJ databases">
        <title>Draft genome sequence of Capnocytophaga sp. strain KC07075 isolated from cat oral cavity.</title>
        <authorList>
            <person name="Suzuki M."/>
            <person name="Imaoka K."/>
            <person name="Kimura M."/>
            <person name="Morikawa S."/>
            <person name="Maeda K."/>
        </authorList>
    </citation>
    <scope>NUCLEOTIDE SEQUENCE</scope>
    <source>
        <strain evidence="4">KC07075</strain>
        <strain evidence="5 7">KC07079</strain>
    </source>
</reference>
<organism evidence="4 6">
    <name type="scientific">Capnocytophaga catalasegens</name>
    <dbReference type="NCBI Taxonomy" id="1004260"/>
    <lineage>
        <taxon>Bacteria</taxon>
        <taxon>Pseudomonadati</taxon>
        <taxon>Bacteroidota</taxon>
        <taxon>Flavobacteriia</taxon>
        <taxon>Flavobacteriales</taxon>
        <taxon>Flavobacteriaceae</taxon>
        <taxon>Capnocytophaga</taxon>
    </lineage>
</organism>
<evidence type="ECO:0000313" key="4">
    <source>
        <dbReference type="EMBL" id="GJM50982.1"/>
    </source>
</evidence>
<dbReference type="SUPFAM" id="SSF55729">
    <property type="entry name" value="Acyl-CoA N-acyltransferases (Nat)"/>
    <property type="match status" value="1"/>
</dbReference>
<dbReference type="CDD" id="cd04301">
    <property type="entry name" value="NAT_SF"/>
    <property type="match status" value="1"/>
</dbReference>
<dbReference type="EMBL" id="BQKA01000036">
    <property type="protein sequence ID" value="GJM50982.1"/>
    <property type="molecule type" value="Genomic_DNA"/>
</dbReference>
<comment type="caution">
    <text evidence="4">The sequence shown here is derived from an EMBL/GenBank/DDBJ whole genome shotgun (WGS) entry which is preliminary data.</text>
</comment>
<gene>
    <name evidence="4" type="ORF">RCZ15_19550</name>
    <name evidence="5" type="ORF">RCZ16_04840</name>
</gene>
<dbReference type="AlphaFoldDB" id="A0AAV5AUK5"/>
<proteinExistence type="predicted"/>
<dbReference type="Gene3D" id="3.40.630.30">
    <property type="match status" value="1"/>
</dbReference>
<dbReference type="PANTHER" id="PTHR43420">
    <property type="entry name" value="ACETYLTRANSFERASE"/>
    <property type="match status" value="1"/>
</dbReference>
<dbReference type="RefSeq" id="WP_264846415.1">
    <property type="nucleotide sequence ID" value="NZ_BPMA01000021.1"/>
</dbReference>
<name>A0AAV5AUK5_9FLAO</name>
<dbReference type="InterPro" id="IPR000182">
    <property type="entry name" value="GNAT_dom"/>
</dbReference>
<dbReference type="GO" id="GO:0016747">
    <property type="term" value="F:acyltransferase activity, transferring groups other than amino-acyl groups"/>
    <property type="evidence" value="ECO:0007669"/>
    <property type="project" value="InterPro"/>
</dbReference>
<dbReference type="InterPro" id="IPR016181">
    <property type="entry name" value="Acyl_CoA_acyltransferase"/>
</dbReference>
<keyword evidence="1" id="KW-0808">Transferase</keyword>
<evidence type="ECO:0000313" key="6">
    <source>
        <dbReference type="Proteomes" id="UP001207736"/>
    </source>
</evidence>
<feature type="domain" description="N-acetyltransferase" evidence="3">
    <location>
        <begin position="1"/>
        <end position="183"/>
    </location>
</feature>
<dbReference type="Proteomes" id="UP001208692">
    <property type="component" value="Unassembled WGS sequence"/>
</dbReference>
<dbReference type="Pfam" id="PF00583">
    <property type="entry name" value="Acetyltransf_1"/>
    <property type="match status" value="1"/>
</dbReference>
<keyword evidence="7" id="KW-1185">Reference proteome</keyword>